<reference evidence="7 8" key="1">
    <citation type="submission" date="2006-06" db="EMBL/GenBank/DDBJ databases">
        <authorList>
            <person name="Moran M.A."/>
            <person name="Ferriera S."/>
            <person name="Johnson J."/>
            <person name="Kravitz S."/>
            <person name="Beeson K."/>
            <person name="Sutton G."/>
            <person name="Rogers Y.-H."/>
            <person name="Friedman R."/>
            <person name="Frazier M."/>
            <person name="Venter J.C."/>
        </authorList>
    </citation>
    <scope>NUCLEOTIDE SEQUENCE [LARGE SCALE GENOMIC DNA]</scope>
    <source>
        <strain evidence="7 8">E-37</strain>
    </source>
</reference>
<dbReference type="EC" id="3.5.1.16" evidence="7"/>
<dbReference type="GO" id="GO:0008777">
    <property type="term" value="F:acetylornithine deacetylase activity"/>
    <property type="evidence" value="ECO:0007669"/>
    <property type="project" value="UniProtKB-EC"/>
</dbReference>
<evidence type="ECO:0000256" key="5">
    <source>
        <dbReference type="ARBA" id="ARBA00023285"/>
    </source>
</evidence>
<keyword evidence="8" id="KW-1185">Reference proteome</keyword>
<feature type="domain" description="Peptidase M20 dimerisation" evidence="6">
    <location>
        <begin position="180"/>
        <end position="279"/>
    </location>
</feature>
<dbReference type="eggNOG" id="COG0624">
    <property type="taxonomic scope" value="Bacteria"/>
</dbReference>
<dbReference type="GO" id="GO:0006526">
    <property type="term" value="P:L-arginine biosynthetic process"/>
    <property type="evidence" value="ECO:0007669"/>
    <property type="project" value="TreeGrafter"/>
</dbReference>
<dbReference type="Pfam" id="PF07687">
    <property type="entry name" value="M20_dimer"/>
    <property type="match status" value="1"/>
</dbReference>
<keyword evidence="4" id="KW-0862">Zinc</keyword>
<dbReference type="RefSeq" id="WP_005859558.1">
    <property type="nucleotide sequence ID" value="NZ_AAYA01000007.1"/>
</dbReference>
<dbReference type="CDD" id="cd03894">
    <property type="entry name" value="M20_ArgE"/>
    <property type="match status" value="1"/>
</dbReference>
<protein>
    <submittedName>
        <fullName evidence="7">Acetylornithine deacetylase</fullName>
        <ecNumber evidence="7">3.5.1.16</ecNumber>
    </submittedName>
</protein>
<evidence type="ECO:0000259" key="6">
    <source>
        <dbReference type="Pfam" id="PF07687"/>
    </source>
</evidence>
<dbReference type="InterPro" id="IPR001261">
    <property type="entry name" value="ArgE/DapE_CS"/>
</dbReference>
<dbReference type="Pfam" id="PF01546">
    <property type="entry name" value="Peptidase_M20"/>
    <property type="match status" value="1"/>
</dbReference>
<keyword evidence="3 7" id="KW-0378">Hydrolase</keyword>
<evidence type="ECO:0000313" key="8">
    <source>
        <dbReference type="Proteomes" id="UP000005713"/>
    </source>
</evidence>
<evidence type="ECO:0000256" key="1">
    <source>
        <dbReference type="ARBA" id="ARBA00001947"/>
    </source>
</evidence>
<dbReference type="InterPro" id="IPR002933">
    <property type="entry name" value="Peptidase_M20"/>
</dbReference>
<proteinExistence type="predicted"/>
<sequence>MTLAKSTLSDAAALRHLKALVAQPSVFTASDYTRITDYCETVLRRTGARCHRIASARPGRAGLFVSLGPEGPGGVMLSGHLDVVPVDGQPWAGDPFSLSLRDGRAYGRGAADMKGFVACALAAFEAAAGTTLAAPLKLVLSFDEEAGCLGIAEMLPHLVPSIGLADLCIVGEPTEMKLVTGHKGKASYRVDCHGGSGHSALSPTLPSALHMAADIIGILRRIQTELTSAESPAPGYAVPCSTLHAGVLSGGVALNMVPERATLECEIRYLPQSGLDDTEGRLLGGIAALADRNREDFARDDIGIEVTRTSHYPGLDTALSVALRDYLLRLGGESVAGAVDFGTEAGYLAELGMPVVICGPGRIAQAHQPDEFVALDQLSKCSAMLDRLVDSLAAGPPRHPRSAVTPRGAPGGRWWPGAARIL</sequence>
<dbReference type="InterPro" id="IPR050072">
    <property type="entry name" value="Peptidase_M20A"/>
</dbReference>
<gene>
    <name evidence="7" type="ORF">SSE37_01385</name>
</gene>
<dbReference type="PANTHER" id="PTHR43808">
    <property type="entry name" value="ACETYLORNITHINE DEACETYLASE"/>
    <property type="match status" value="1"/>
</dbReference>
<accession>A3K4G5</accession>
<dbReference type="Gene3D" id="3.40.630.10">
    <property type="entry name" value="Zn peptidases"/>
    <property type="match status" value="1"/>
</dbReference>
<dbReference type="Gene3D" id="3.30.70.360">
    <property type="match status" value="1"/>
</dbReference>
<evidence type="ECO:0000256" key="4">
    <source>
        <dbReference type="ARBA" id="ARBA00022833"/>
    </source>
</evidence>
<dbReference type="Proteomes" id="UP000005713">
    <property type="component" value="Unassembled WGS sequence"/>
</dbReference>
<name>A3K4G5_SAGS3</name>
<dbReference type="PANTHER" id="PTHR43808:SF31">
    <property type="entry name" value="N-ACETYL-L-CITRULLINE DEACETYLASE"/>
    <property type="match status" value="1"/>
</dbReference>
<comment type="cofactor">
    <cofactor evidence="1">
        <name>Zn(2+)</name>
        <dbReference type="ChEBI" id="CHEBI:29105"/>
    </cofactor>
</comment>
<dbReference type="AlphaFoldDB" id="A3K4G5"/>
<keyword evidence="5" id="KW-0170">Cobalt</keyword>
<dbReference type="EMBL" id="AAYA01000007">
    <property type="protein sequence ID" value="EBA07864.1"/>
    <property type="molecule type" value="Genomic_DNA"/>
</dbReference>
<dbReference type="InterPro" id="IPR036264">
    <property type="entry name" value="Bact_exopeptidase_dim_dom"/>
</dbReference>
<dbReference type="SUPFAM" id="SSF53187">
    <property type="entry name" value="Zn-dependent exopeptidases"/>
    <property type="match status" value="1"/>
</dbReference>
<dbReference type="GO" id="GO:0046872">
    <property type="term" value="F:metal ion binding"/>
    <property type="evidence" value="ECO:0007669"/>
    <property type="project" value="UniProtKB-KW"/>
</dbReference>
<dbReference type="InterPro" id="IPR011650">
    <property type="entry name" value="Peptidase_M20_dimer"/>
</dbReference>
<dbReference type="OrthoDB" id="9809784at2"/>
<keyword evidence="2" id="KW-0479">Metal-binding</keyword>
<comment type="caution">
    <text evidence="7">The sequence shown here is derived from an EMBL/GenBank/DDBJ whole genome shotgun (WGS) entry which is preliminary data.</text>
</comment>
<organism evidence="7 8">
    <name type="scientific">Sagittula stellata (strain ATCC 700073 / DSM 11524 / E-37)</name>
    <dbReference type="NCBI Taxonomy" id="388399"/>
    <lineage>
        <taxon>Bacteria</taxon>
        <taxon>Pseudomonadati</taxon>
        <taxon>Pseudomonadota</taxon>
        <taxon>Alphaproteobacteria</taxon>
        <taxon>Rhodobacterales</taxon>
        <taxon>Roseobacteraceae</taxon>
        <taxon>Sagittula</taxon>
    </lineage>
</organism>
<evidence type="ECO:0000313" key="7">
    <source>
        <dbReference type="EMBL" id="EBA07864.1"/>
    </source>
</evidence>
<dbReference type="PROSITE" id="PS00758">
    <property type="entry name" value="ARGE_DAPE_CPG2_1"/>
    <property type="match status" value="1"/>
</dbReference>
<evidence type="ECO:0000256" key="2">
    <source>
        <dbReference type="ARBA" id="ARBA00022723"/>
    </source>
</evidence>
<evidence type="ECO:0000256" key="3">
    <source>
        <dbReference type="ARBA" id="ARBA00022801"/>
    </source>
</evidence>
<dbReference type="SUPFAM" id="SSF55031">
    <property type="entry name" value="Bacterial exopeptidase dimerisation domain"/>
    <property type="match status" value="1"/>
</dbReference>
<dbReference type="PROSITE" id="PS00759">
    <property type="entry name" value="ARGE_DAPE_CPG2_2"/>
    <property type="match status" value="1"/>
</dbReference>